<keyword evidence="1" id="KW-0479">Metal-binding</keyword>
<sequence length="1127" mass="122658">MKAFNLKVMISAALLVLPTAGYSARPDFAQEPLFIGSAVAPNLMFILDDSGSMGWEYMPDEISGYNGIQSSQGDPYYQEGKDAYYPFYYSSRVNKIWYNPSYTYDPPLKADGTGSFPDSSYTSAPMNGYDSSSSTRDLRTKFSIRDYNVEGGGFYWEFNSSASCDVNPTLNSCYTYVSVNNLSASEQTNFANWYSYYNTRVKAARAGISEAFYNLPTSFRLGWGRINYGSHTVDGASGIRAVEEGVREYTSDRREDFLDWLYAAPSNGGTPLRRALEGAGKYYEKSKRAWADDPGKSVSDTNPVRECRLAYTILMSDGYYNGSDPSDSTIYQSDDKDGTEITNNRGYSFKYAASDPFKDGRGSYTLADVAMHYWKRDLRSDITNYVPTSEKNPAFWQHMSTYTVGLGVQGSVDPVAAFNAIKAGTYIDWWGGTSNENKVNDMLHAAVNGRGGFFSASDPEEFAKELAGTVGDIVAEAGSSTAVEFDVSSFQQGALIFSTQFDPNGWTGDLKAAKLGGTDSPVVPNFSDAIKNGDGWSARTILDNRDLSNDDRVIITYGNGAKGFRWTNLSSAQKDDLRYGSVGDTVAEQRLNYLRGDTSLDGTTGWRKRGSRLGSIVNSSPEFVGEPRAIWPDTAPFGSATKRFSDFASSKKSRTPVVYTGSNDGMLHGFKGTVNGGNEVLAYVPGFVYNSSASNAGLHFLTDPTYQHRYYVDLEIRQQDIFTKGKNANGTLTSNEDWRSIIVGGGRAGAKGIFALDITDPSQFTEANAEKIVLWEFSGSDNAHMGYVTQAPIIAMTKWGTETRWTAFVSNGYNSDTASTGFFMLDIEGGMDGTWDAADVRYVEFESGGAGLSPLAALDTTGDYLVDRVYAGDLDGNLWAAKLTSSGTWTTAYGTTSSPQPLFTTKANQAITAAPVAAANKTMPRAGNLPNLMVYFGTGKYLEASDVTSDESQSVYGVWDRGTSGLSRSNLESRSITEGSLTLPDTTTAKVRYSTGNKMDYTTAKGWYVDLPTDGERAVLSAQVRGEFLYLNTMIPDQNPCLGGGTGWLMALGLDGLTPEKRAFLKFGAKVAGYQSSGLPNQSTFLGNFRFTPGSDNKDPTDVVEVPPLSGAVVNAGRRGWNELINE</sequence>
<evidence type="ECO:0000256" key="3">
    <source>
        <dbReference type="SAM" id="SignalP"/>
    </source>
</evidence>
<keyword evidence="2" id="KW-0106">Calcium</keyword>
<dbReference type="Proteomes" id="UP001596506">
    <property type="component" value="Unassembled WGS sequence"/>
</dbReference>
<comment type="caution">
    <text evidence="5">The sequence shown here is derived from an EMBL/GenBank/DDBJ whole genome shotgun (WGS) entry which is preliminary data.</text>
</comment>
<dbReference type="EMBL" id="JBHTBD010000006">
    <property type="protein sequence ID" value="MFC7295869.1"/>
    <property type="molecule type" value="Genomic_DNA"/>
</dbReference>
<dbReference type="RefSeq" id="WP_100689361.1">
    <property type="nucleotide sequence ID" value="NZ_JBHTBD010000006.1"/>
</dbReference>
<protein>
    <submittedName>
        <fullName evidence="5">Pilus assembly protein</fullName>
    </submittedName>
</protein>
<keyword evidence="3" id="KW-0732">Signal</keyword>
<name>A0ABW2IY96_9GAMM</name>
<evidence type="ECO:0000259" key="4">
    <source>
        <dbReference type="Pfam" id="PF05567"/>
    </source>
</evidence>
<keyword evidence="6" id="KW-1185">Reference proteome</keyword>
<organism evidence="5 6">
    <name type="scientific">Marinobacter aromaticivorans</name>
    <dbReference type="NCBI Taxonomy" id="1494078"/>
    <lineage>
        <taxon>Bacteria</taxon>
        <taxon>Pseudomonadati</taxon>
        <taxon>Pseudomonadota</taxon>
        <taxon>Gammaproteobacteria</taxon>
        <taxon>Pseudomonadales</taxon>
        <taxon>Marinobacteraceae</taxon>
        <taxon>Marinobacter</taxon>
    </lineage>
</organism>
<gene>
    <name evidence="5" type="ORF">ACFQQA_14175</name>
</gene>
<dbReference type="InterPro" id="IPR008707">
    <property type="entry name" value="B-propeller_PilY1"/>
</dbReference>
<feature type="chain" id="PRO_5046281798" evidence="3">
    <location>
        <begin position="30"/>
        <end position="1127"/>
    </location>
</feature>
<evidence type="ECO:0000256" key="2">
    <source>
        <dbReference type="ARBA" id="ARBA00022837"/>
    </source>
</evidence>
<proteinExistence type="predicted"/>
<reference evidence="6" key="1">
    <citation type="journal article" date="2019" name="Int. J. Syst. Evol. Microbiol.">
        <title>The Global Catalogue of Microorganisms (GCM) 10K type strain sequencing project: providing services to taxonomists for standard genome sequencing and annotation.</title>
        <authorList>
            <consortium name="The Broad Institute Genomics Platform"/>
            <consortium name="The Broad Institute Genome Sequencing Center for Infectious Disease"/>
            <person name="Wu L."/>
            <person name="Ma J."/>
        </authorList>
    </citation>
    <scope>NUCLEOTIDE SEQUENCE [LARGE SCALE GENOMIC DNA]</scope>
    <source>
        <strain evidence="6">CCUG 60559</strain>
    </source>
</reference>
<evidence type="ECO:0000313" key="5">
    <source>
        <dbReference type="EMBL" id="MFC7295869.1"/>
    </source>
</evidence>
<feature type="domain" description="PilY1 beta-propeller" evidence="4">
    <location>
        <begin position="613"/>
        <end position="980"/>
    </location>
</feature>
<accession>A0ABW2IY96</accession>
<dbReference type="Pfam" id="PF05567">
    <property type="entry name" value="T4P_PilY1"/>
    <property type="match status" value="1"/>
</dbReference>
<evidence type="ECO:0000256" key="1">
    <source>
        <dbReference type="ARBA" id="ARBA00022723"/>
    </source>
</evidence>
<evidence type="ECO:0000313" key="6">
    <source>
        <dbReference type="Proteomes" id="UP001596506"/>
    </source>
</evidence>
<feature type="signal peptide" evidence="3">
    <location>
        <begin position="1"/>
        <end position="29"/>
    </location>
</feature>